<dbReference type="HOGENOM" id="CLU_1244186_0_0_14"/>
<dbReference type="InterPro" id="IPR003370">
    <property type="entry name" value="Chromate_transpt"/>
</dbReference>
<comment type="similarity">
    <text evidence="2">Belongs to the chromate ion transporter (CHR) (TC 2.A.51) family.</text>
</comment>
<dbReference type="GO" id="GO:0015109">
    <property type="term" value="F:chromate transmembrane transporter activity"/>
    <property type="evidence" value="ECO:0007669"/>
    <property type="project" value="InterPro"/>
</dbReference>
<reference evidence="8 9" key="1">
    <citation type="submission" date="2013-04" db="EMBL/GenBank/DDBJ databases">
        <authorList>
            <person name="Lin L."/>
            <person name="Zeng Z."/>
            <person name="Xie J."/>
            <person name="Luo L."/>
            <person name="Yang Z."/>
            <person name="Liang W."/>
            <person name="Lin H."/>
            <person name="Dong C."/>
            <person name="Sun Y."/>
        </authorList>
    </citation>
    <scope>NUCLEOTIDE SEQUENCE [LARGE SCALE GENOMIC DNA]</scope>
    <source>
        <strain evidence="8 9">CQ-W70</strain>
    </source>
</reference>
<evidence type="ECO:0000256" key="7">
    <source>
        <dbReference type="SAM" id="Phobius"/>
    </source>
</evidence>
<evidence type="ECO:0000256" key="1">
    <source>
        <dbReference type="ARBA" id="ARBA00004651"/>
    </source>
</evidence>
<proteinExistence type="inferred from homology"/>
<evidence type="ECO:0000256" key="2">
    <source>
        <dbReference type="ARBA" id="ARBA00005262"/>
    </source>
</evidence>
<sequence length="222" mass="25257">MTFLMILTTIVFIIFISLSVFGGGQIFMPIFSWLWEFLNSHFGTNIDSQTISNLFTISNATPGVFSTKLAFASGYLVANGHWWGFIFTFFTYLTFVLVPFLAMYFSMKLMTSKNKSPFLQGLVKIMNPIIVGIIGALIIQLLIGIAFPQVIFNKSISEYAKVNNMKIKAQYFEKIGMPILFIYVLFTVIFSSIMYKKKFPVVLLILINVVCSFLVFCPWLVN</sequence>
<keyword evidence="4 7" id="KW-0812">Transmembrane</keyword>
<keyword evidence="3" id="KW-1003">Cell membrane</keyword>
<gene>
    <name evidence="8" type="ORF">K668_03630</name>
</gene>
<dbReference type="Pfam" id="PF02417">
    <property type="entry name" value="Chromate_transp"/>
    <property type="match status" value="1"/>
</dbReference>
<dbReference type="Proteomes" id="UP000027182">
    <property type="component" value="Chromosome"/>
</dbReference>
<dbReference type="GO" id="GO:0005886">
    <property type="term" value="C:plasma membrane"/>
    <property type="evidence" value="ECO:0007669"/>
    <property type="project" value="UniProtKB-SubCell"/>
</dbReference>
<feature type="transmembrane region" description="Helical" evidence="7">
    <location>
        <begin position="175"/>
        <end position="194"/>
    </location>
</feature>
<dbReference type="GeneID" id="31508113"/>
<protein>
    <submittedName>
        <fullName evidence="8">Chromate transporter</fullName>
    </submittedName>
</protein>
<evidence type="ECO:0000256" key="5">
    <source>
        <dbReference type="ARBA" id="ARBA00022989"/>
    </source>
</evidence>
<evidence type="ECO:0000256" key="6">
    <source>
        <dbReference type="ARBA" id="ARBA00023136"/>
    </source>
</evidence>
<evidence type="ECO:0000313" key="8">
    <source>
        <dbReference type="EMBL" id="AIA34296.1"/>
    </source>
</evidence>
<feature type="transmembrane region" description="Helical" evidence="7">
    <location>
        <begin position="201"/>
        <end position="221"/>
    </location>
</feature>
<accession>A0A059Y9C3</accession>
<dbReference type="KEGG" id="mbq:K668_03630"/>
<dbReference type="RefSeq" id="WP_013456176.1">
    <property type="nucleotide sequence ID" value="NZ_CP005933.1"/>
</dbReference>
<feature type="transmembrane region" description="Helical" evidence="7">
    <location>
        <begin position="82"/>
        <end position="105"/>
    </location>
</feature>
<evidence type="ECO:0000256" key="4">
    <source>
        <dbReference type="ARBA" id="ARBA00022692"/>
    </source>
</evidence>
<organism evidence="8 9">
    <name type="scientific">Mycoplasmopsis bovis CQ-W70</name>
    <dbReference type="NCBI Taxonomy" id="1316930"/>
    <lineage>
        <taxon>Bacteria</taxon>
        <taxon>Bacillati</taxon>
        <taxon>Mycoplasmatota</taxon>
        <taxon>Mycoplasmoidales</taxon>
        <taxon>Metamycoplasmataceae</taxon>
        <taxon>Mycoplasmopsis</taxon>
    </lineage>
</organism>
<name>A0A059Y9C3_MYCBV</name>
<comment type="subcellular location">
    <subcellularLocation>
        <location evidence="1">Cell membrane</location>
        <topology evidence="1">Multi-pass membrane protein</topology>
    </subcellularLocation>
</comment>
<dbReference type="EMBL" id="CP005933">
    <property type="protein sequence ID" value="AIA34296.1"/>
    <property type="molecule type" value="Genomic_DNA"/>
</dbReference>
<evidence type="ECO:0000313" key="9">
    <source>
        <dbReference type="Proteomes" id="UP000027182"/>
    </source>
</evidence>
<keyword evidence="5 7" id="KW-1133">Transmembrane helix</keyword>
<feature type="transmembrane region" description="Helical" evidence="7">
    <location>
        <begin position="125"/>
        <end position="147"/>
    </location>
</feature>
<keyword evidence="6 7" id="KW-0472">Membrane</keyword>
<dbReference type="AlphaFoldDB" id="A0A059Y9C3"/>
<feature type="transmembrane region" description="Helical" evidence="7">
    <location>
        <begin position="7"/>
        <end position="35"/>
    </location>
</feature>
<evidence type="ECO:0000256" key="3">
    <source>
        <dbReference type="ARBA" id="ARBA00022475"/>
    </source>
</evidence>
<dbReference type="PATRIC" id="fig|1316930.3.peg.741"/>